<keyword evidence="1" id="KW-0812">Transmembrane</keyword>
<evidence type="ECO:0000313" key="3">
    <source>
        <dbReference type="Proteomes" id="UP001500454"/>
    </source>
</evidence>
<dbReference type="RefSeq" id="WP_345220783.1">
    <property type="nucleotide sequence ID" value="NZ_BAABHA010000001.1"/>
</dbReference>
<gene>
    <name evidence="2" type="ORF">GCM10023186_03370</name>
</gene>
<feature type="transmembrane region" description="Helical" evidence="1">
    <location>
        <begin position="12"/>
        <end position="41"/>
    </location>
</feature>
<accession>A0ABP8IUI4</accession>
<evidence type="ECO:0000256" key="1">
    <source>
        <dbReference type="SAM" id="Phobius"/>
    </source>
</evidence>
<keyword evidence="1" id="KW-0472">Membrane</keyword>
<sequence>MDTRSLYTAAFMFFYGVICLCQGKFGQTAFWLILAVVAWAYNVRLDNGKLRADKLDLPGRTAILRQFLAAR</sequence>
<protein>
    <submittedName>
        <fullName evidence="2">Uncharacterized protein</fullName>
    </submittedName>
</protein>
<keyword evidence="1" id="KW-1133">Transmembrane helix</keyword>
<reference evidence="3" key="1">
    <citation type="journal article" date="2019" name="Int. J. Syst. Evol. Microbiol.">
        <title>The Global Catalogue of Microorganisms (GCM) 10K type strain sequencing project: providing services to taxonomists for standard genome sequencing and annotation.</title>
        <authorList>
            <consortium name="The Broad Institute Genomics Platform"/>
            <consortium name="The Broad Institute Genome Sequencing Center for Infectious Disease"/>
            <person name="Wu L."/>
            <person name="Ma J."/>
        </authorList>
    </citation>
    <scope>NUCLEOTIDE SEQUENCE [LARGE SCALE GENOMIC DNA]</scope>
    <source>
        <strain evidence="3">JCM 17924</strain>
    </source>
</reference>
<keyword evidence="3" id="KW-1185">Reference proteome</keyword>
<dbReference type="Proteomes" id="UP001500454">
    <property type="component" value="Unassembled WGS sequence"/>
</dbReference>
<comment type="caution">
    <text evidence="2">The sequence shown here is derived from an EMBL/GenBank/DDBJ whole genome shotgun (WGS) entry which is preliminary data.</text>
</comment>
<name>A0ABP8IUI4_9BACT</name>
<proteinExistence type="predicted"/>
<dbReference type="EMBL" id="BAABHA010000001">
    <property type="protein sequence ID" value="GAA4373112.1"/>
    <property type="molecule type" value="Genomic_DNA"/>
</dbReference>
<evidence type="ECO:0000313" key="2">
    <source>
        <dbReference type="EMBL" id="GAA4373112.1"/>
    </source>
</evidence>
<organism evidence="2 3">
    <name type="scientific">Hymenobacter koreensis</name>
    <dbReference type="NCBI Taxonomy" id="1084523"/>
    <lineage>
        <taxon>Bacteria</taxon>
        <taxon>Pseudomonadati</taxon>
        <taxon>Bacteroidota</taxon>
        <taxon>Cytophagia</taxon>
        <taxon>Cytophagales</taxon>
        <taxon>Hymenobacteraceae</taxon>
        <taxon>Hymenobacter</taxon>
    </lineage>
</organism>